<dbReference type="GO" id="GO:0008270">
    <property type="term" value="F:zinc ion binding"/>
    <property type="evidence" value="ECO:0007669"/>
    <property type="project" value="UniProtKB-KW"/>
</dbReference>
<dbReference type="AlphaFoldDB" id="A0A1I7SBX7"/>
<evidence type="ECO:0000259" key="4">
    <source>
        <dbReference type="Pfam" id="PF02892"/>
    </source>
</evidence>
<dbReference type="InterPro" id="IPR003656">
    <property type="entry name" value="Znf_BED"/>
</dbReference>
<evidence type="ECO:0000256" key="2">
    <source>
        <dbReference type="ARBA" id="ARBA00022771"/>
    </source>
</evidence>
<name>A0A1I7SBX7_BURXY</name>
<reference evidence="6" key="1">
    <citation type="submission" date="2016-11" db="UniProtKB">
        <authorList>
            <consortium name="WormBaseParasite"/>
        </authorList>
    </citation>
    <scope>IDENTIFICATION</scope>
</reference>
<dbReference type="Proteomes" id="UP000095284">
    <property type="component" value="Unplaced"/>
</dbReference>
<evidence type="ECO:0000256" key="3">
    <source>
        <dbReference type="ARBA" id="ARBA00022833"/>
    </source>
</evidence>
<sequence>MESPKAIVSPIPNPKVPRNARSTFWRHFEKGMNKEGKEVVRCLYCTKEYLGRGITTSVRYHAEQEHGVREEEAVKMTPEIENEVEIWAENGNTDENKYGCVS</sequence>
<keyword evidence="3" id="KW-0862">Zinc</keyword>
<keyword evidence="1" id="KW-0479">Metal-binding</keyword>
<dbReference type="GO" id="GO:0003677">
    <property type="term" value="F:DNA binding"/>
    <property type="evidence" value="ECO:0007669"/>
    <property type="project" value="InterPro"/>
</dbReference>
<dbReference type="Pfam" id="PF02892">
    <property type="entry name" value="zf-BED"/>
    <property type="match status" value="1"/>
</dbReference>
<evidence type="ECO:0000256" key="1">
    <source>
        <dbReference type="ARBA" id="ARBA00022723"/>
    </source>
</evidence>
<proteinExistence type="predicted"/>
<dbReference type="WBParaSite" id="BXY_1052700.1">
    <property type="protein sequence ID" value="BXY_1052700.1"/>
    <property type="gene ID" value="BXY_1052700"/>
</dbReference>
<protein>
    <submittedName>
        <fullName evidence="6">BED-type domain-containing protein</fullName>
    </submittedName>
</protein>
<accession>A0A1I7SBX7</accession>
<evidence type="ECO:0000313" key="6">
    <source>
        <dbReference type="WBParaSite" id="BXY_1052700.1"/>
    </source>
</evidence>
<organism evidence="5 6">
    <name type="scientific">Bursaphelenchus xylophilus</name>
    <name type="common">Pinewood nematode worm</name>
    <name type="synonym">Aphelenchoides xylophilus</name>
    <dbReference type="NCBI Taxonomy" id="6326"/>
    <lineage>
        <taxon>Eukaryota</taxon>
        <taxon>Metazoa</taxon>
        <taxon>Ecdysozoa</taxon>
        <taxon>Nematoda</taxon>
        <taxon>Chromadorea</taxon>
        <taxon>Rhabditida</taxon>
        <taxon>Tylenchina</taxon>
        <taxon>Tylenchomorpha</taxon>
        <taxon>Aphelenchoidea</taxon>
        <taxon>Aphelenchoididae</taxon>
        <taxon>Bursaphelenchus</taxon>
    </lineage>
</organism>
<feature type="domain" description="BED-type" evidence="4">
    <location>
        <begin position="22"/>
        <end position="66"/>
    </location>
</feature>
<evidence type="ECO:0000313" key="5">
    <source>
        <dbReference type="Proteomes" id="UP000095284"/>
    </source>
</evidence>
<keyword evidence="2" id="KW-0863">Zinc-finger</keyword>